<keyword evidence="1" id="KW-0812">Transmembrane</keyword>
<keyword evidence="1" id="KW-0472">Membrane</keyword>
<evidence type="ECO:0000313" key="3">
    <source>
        <dbReference type="Proteomes" id="UP001145069"/>
    </source>
</evidence>
<dbReference type="EMBL" id="JAMQKC010000015">
    <property type="protein sequence ID" value="MDC3417877.1"/>
    <property type="molecule type" value="Genomic_DNA"/>
</dbReference>
<comment type="caution">
    <text evidence="2">The sequence shown here is derived from an EMBL/GenBank/DDBJ whole genome shotgun (WGS) entry which is preliminary data.</text>
</comment>
<dbReference type="Proteomes" id="UP001145069">
    <property type="component" value="Unassembled WGS sequence"/>
</dbReference>
<keyword evidence="3" id="KW-1185">Reference proteome</keyword>
<gene>
    <name evidence="2" type="primary">yunB</name>
    <name evidence="2" type="ORF">NC799_13325</name>
</gene>
<evidence type="ECO:0000256" key="1">
    <source>
        <dbReference type="SAM" id="Phobius"/>
    </source>
</evidence>
<dbReference type="InterPro" id="IPR014197">
    <property type="entry name" value="Sporulation_prot_YunB"/>
</dbReference>
<proteinExistence type="predicted"/>
<reference evidence="2" key="1">
    <citation type="submission" date="2022-06" db="EMBL/GenBank/DDBJ databases">
        <title>Aquibacillus sp. a new bacterium isolated from soil saline samples.</title>
        <authorList>
            <person name="Galisteo C."/>
            <person name="De La Haba R."/>
            <person name="Sanchez-Porro C."/>
            <person name="Ventosa A."/>
        </authorList>
    </citation>
    <scope>NUCLEOTIDE SEQUENCE</scope>
    <source>
        <strain evidence="2">3ASR75-54</strain>
    </source>
</reference>
<sequence>MRKRVRIRKRMTPPPMKNIIVITMIFFFVFTFLGLIIVNKGIEPRLREIAEAKTNQFLTIAVNAAFSKKLNDELGDDLIKISYTNDGYVANASVNNKVVNEVLRGTTNRVENFLTSLENGTLPEAGETLDVELQEEVSNIETVRGDPTLIEIPLGQIFGLSVLENLGPKIPVSFHVIGNVRSEQVLSVEEPGINTKIMVLTIKLTVNLQIVLPFSSETTQLTQEVPVATELIEGDVPEFFNDSNGNGGNADFSIPIDPLQTP</sequence>
<dbReference type="Pfam" id="PF09560">
    <property type="entry name" value="Spore_YunB"/>
    <property type="match status" value="1"/>
</dbReference>
<protein>
    <submittedName>
        <fullName evidence="2">Sporulation protein YunB</fullName>
    </submittedName>
</protein>
<name>A0A9X4AFC9_9BACI</name>
<evidence type="ECO:0000313" key="2">
    <source>
        <dbReference type="EMBL" id="MDC3417877.1"/>
    </source>
</evidence>
<dbReference type="RefSeq" id="WP_272446940.1">
    <property type="nucleotide sequence ID" value="NZ_JAMQKC010000015.1"/>
</dbReference>
<dbReference type="PIRSF" id="PIRSF021383">
    <property type="entry name" value="YunB"/>
    <property type="match status" value="1"/>
</dbReference>
<accession>A0A9X4AFC9</accession>
<feature type="transmembrane region" description="Helical" evidence="1">
    <location>
        <begin position="20"/>
        <end position="38"/>
    </location>
</feature>
<dbReference type="AlphaFoldDB" id="A0A9X4AFC9"/>
<dbReference type="NCBIfam" id="TIGR02832">
    <property type="entry name" value="spo_yunB"/>
    <property type="match status" value="1"/>
</dbReference>
<organism evidence="2 3">
    <name type="scientific">Aquibacillus salsiterrae</name>
    <dbReference type="NCBI Taxonomy" id="2950439"/>
    <lineage>
        <taxon>Bacteria</taxon>
        <taxon>Bacillati</taxon>
        <taxon>Bacillota</taxon>
        <taxon>Bacilli</taxon>
        <taxon>Bacillales</taxon>
        <taxon>Bacillaceae</taxon>
        <taxon>Aquibacillus</taxon>
    </lineage>
</organism>
<keyword evidence="1" id="KW-1133">Transmembrane helix</keyword>